<dbReference type="Proteomes" id="UP000886501">
    <property type="component" value="Unassembled WGS sequence"/>
</dbReference>
<organism evidence="1 2">
    <name type="scientific">Thelephora ganbajun</name>
    <name type="common">Ganba fungus</name>
    <dbReference type="NCBI Taxonomy" id="370292"/>
    <lineage>
        <taxon>Eukaryota</taxon>
        <taxon>Fungi</taxon>
        <taxon>Dikarya</taxon>
        <taxon>Basidiomycota</taxon>
        <taxon>Agaricomycotina</taxon>
        <taxon>Agaricomycetes</taxon>
        <taxon>Thelephorales</taxon>
        <taxon>Thelephoraceae</taxon>
        <taxon>Thelephora</taxon>
    </lineage>
</organism>
<gene>
    <name evidence="1" type="ORF">BDM02DRAFT_3263847</name>
</gene>
<comment type="caution">
    <text evidence="1">The sequence shown here is derived from an EMBL/GenBank/DDBJ whole genome shotgun (WGS) entry which is preliminary data.</text>
</comment>
<reference evidence="1" key="1">
    <citation type="submission" date="2019-10" db="EMBL/GenBank/DDBJ databases">
        <authorList>
            <consortium name="DOE Joint Genome Institute"/>
            <person name="Kuo A."/>
            <person name="Miyauchi S."/>
            <person name="Kiss E."/>
            <person name="Drula E."/>
            <person name="Kohler A."/>
            <person name="Sanchez-Garcia M."/>
            <person name="Andreopoulos B."/>
            <person name="Barry K.W."/>
            <person name="Bonito G."/>
            <person name="Buee M."/>
            <person name="Carver A."/>
            <person name="Chen C."/>
            <person name="Cichocki N."/>
            <person name="Clum A."/>
            <person name="Culley D."/>
            <person name="Crous P.W."/>
            <person name="Fauchery L."/>
            <person name="Girlanda M."/>
            <person name="Hayes R."/>
            <person name="Keri Z."/>
            <person name="Labutti K."/>
            <person name="Lipzen A."/>
            <person name="Lombard V."/>
            <person name="Magnuson J."/>
            <person name="Maillard F."/>
            <person name="Morin E."/>
            <person name="Murat C."/>
            <person name="Nolan M."/>
            <person name="Ohm R."/>
            <person name="Pangilinan J."/>
            <person name="Pereira M."/>
            <person name="Perotto S."/>
            <person name="Peter M."/>
            <person name="Riley R."/>
            <person name="Sitrit Y."/>
            <person name="Stielow B."/>
            <person name="Szollosi G."/>
            <person name="Zifcakova L."/>
            <person name="Stursova M."/>
            <person name="Spatafora J.W."/>
            <person name="Tedersoo L."/>
            <person name="Vaario L.-M."/>
            <person name="Yamada A."/>
            <person name="Yan M."/>
            <person name="Wang P."/>
            <person name="Xu J."/>
            <person name="Bruns T."/>
            <person name="Baldrian P."/>
            <person name="Vilgalys R."/>
            <person name="Henrissat B."/>
            <person name="Grigoriev I.V."/>
            <person name="Hibbett D."/>
            <person name="Nagy L.G."/>
            <person name="Martin F.M."/>
        </authorList>
    </citation>
    <scope>NUCLEOTIDE SEQUENCE</scope>
    <source>
        <strain evidence="1">P2</strain>
    </source>
</reference>
<reference evidence="1" key="2">
    <citation type="journal article" date="2020" name="Nat. Commun.">
        <title>Large-scale genome sequencing of mycorrhizal fungi provides insights into the early evolution of symbiotic traits.</title>
        <authorList>
            <person name="Miyauchi S."/>
            <person name="Kiss E."/>
            <person name="Kuo A."/>
            <person name="Drula E."/>
            <person name="Kohler A."/>
            <person name="Sanchez-Garcia M."/>
            <person name="Morin E."/>
            <person name="Andreopoulos B."/>
            <person name="Barry K.W."/>
            <person name="Bonito G."/>
            <person name="Buee M."/>
            <person name="Carver A."/>
            <person name="Chen C."/>
            <person name="Cichocki N."/>
            <person name="Clum A."/>
            <person name="Culley D."/>
            <person name="Crous P.W."/>
            <person name="Fauchery L."/>
            <person name="Girlanda M."/>
            <person name="Hayes R.D."/>
            <person name="Keri Z."/>
            <person name="LaButti K."/>
            <person name="Lipzen A."/>
            <person name="Lombard V."/>
            <person name="Magnuson J."/>
            <person name="Maillard F."/>
            <person name="Murat C."/>
            <person name="Nolan M."/>
            <person name="Ohm R.A."/>
            <person name="Pangilinan J."/>
            <person name="Pereira M.F."/>
            <person name="Perotto S."/>
            <person name="Peter M."/>
            <person name="Pfister S."/>
            <person name="Riley R."/>
            <person name="Sitrit Y."/>
            <person name="Stielow J.B."/>
            <person name="Szollosi G."/>
            <person name="Zifcakova L."/>
            <person name="Stursova M."/>
            <person name="Spatafora J.W."/>
            <person name="Tedersoo L."/>
            <person name="Vaario L.M."/>
            <person name="Yamada A."/>
            <person name="Yan M."/>
            <person name="Wang P."/>
            <person name="Xu J."/>
            <person name="Bruns T."/>
            <person name="Baldrian P."/>
            <person name="Vilgalys R."/>
            <person name="Dunand C."/>
            <person name="Henrissat B."/>
            <person name="Grigoriev I.V."/>
            <person name="Hibbett D."/>
            <person name="Nagy L.G."/>
            <person name="Martin F.M."/>
        </authorList>
    </citation>
    <scope>NUCLEOTIDE SEQUENCE</scope>
    <source>
        <strain evidence="1">P2</strain>
    </source>
</reference>
<proteinExistence type="predicted"/>
<keyword evidence="2" id="KW-1185">Reference proteome</keyword>
<evidence type="ECO:0000313" key="1">
    <source>
        <dbReference type="EMBL" id="KAF9643873.1"/>
    </source>
</evidence>
<evidence type="ECO:0000313" key="2">
    <source>
        <dbReference type="Proteomes" id="UP000886501"/>
    </source>
</evidence>
<name>A0ACB6Z2U0_THEGA</name>
<protein>
    <submittedName>
        <fullName evidence="1">Kinase-like protein</fullName>
    </submittedName>
</protein>
<accession>A0ACB6Z2U0</accession>
<dbReference type="EMBL" id="MU118178">
    <property type="protein sequence ID" value="KAF9643873.1"/>
    <property type="molecule type" value="Genomic_DNA"/>
</dbReference>
<sequence length="728" mass="81510">MAPPTHPALQQISHLDTSSPDFHDQLENALRGREYRQCVSNIEDDDLTWLVNYLDEVLDRLDLSSPVSRKCLRELRKICTTRAILPTSYTLSTDLLDIGTDPLASGGFGDVVCAKRLRVYTQDGPQKTTKAFCREAVMWKYLKHPNILPLLGVTSPLQLISEWMSNGNLSQYIRRNSEVDRLQLLCEVANGLCYLHSCNVIHGGIKGVPNVLVDDSGHARIIDFGEATLVKGEDSVEDDSDRPRHTLRWAAPEVLSERTSSKAADVFSFAMLMIEILTDAIPFSDRSSLMAVLAITQGRRPSRPKHPAITGGLWTLIQRCWNQDPKLRPEAVEVLKDLLACNPPTWKLLIGHTLPTGERIPLIASIFSDRNEAEVFEYISSDDARAFVEVVDEALDDLDSLPPPTYRRFLRTSYRICGHQVLLPKSLAIPLCYNAMEIPHCRGGFADVWKGQYNGLDVAAKALKVYSTDNFDRIRRTFCREVMTWRTLRHPNVLPLLGMTMTENQFVMVSEWMYNGNINEFLRRNGASANRLELLRDTTKGLVYMHDQGIVHGDLKGANIMIDKDGHARLADFSLVTSIPDQSTFVSSCIEGGTIPWMSPELLDPESFDLKERRPTRGSDCYALGMVIYEVLSGQAPFAAYSPFSALTKVLRGERPKRPQGEGGRLFTDGIWEVVELCWKREPGDRASAKDVFQCLGGTPSLSRPSFNVDDDAETDSDDQSDATPDDS</sequence>